<reference evidence="1" key="1">
    <citation type="submission" date="2020-03" db="EMBL/GenBank/DDBJ databases">
        <title>The deep terrestrial virosphere.</title>
        <authorList>
            <person name="Holmfeldt K."/>
            <person name="Nilsson E."/>
            <person name="Simone D."/>
            <person name="Lopez-Fernandez M."/>
            <person name="Wu X."/>
            <person name="de Brujin I."/>
            <person name="Lundin D."/>
            <person name="Andersson A."/>
            <person name="Bertilsson S."/>
            <person name="Dopson M."/>
        </authorList>
    </citation>
    <scope>NUCLEOTIDE SEQUENCE</scope>
    <source>
        <strain evidence="1">TM448A01416</strain>
        <strain evidence="2">TM448B01493</strain>
    </source>
</reference>
<gene>
    <name evidence="1" type="ORF">TM448A01416_0020</name>
    <name evidence="2" type="ORF">TM448B01493_0020</name>
</gene>
<evidence type="ECO:0000313" key="2">
    <source>
        <dbReference type="EMBL" id="QJH99134.1"/>
    </source>
</evidence>
<name>A0A6H1ZQA2_9ZZZZ</name>
<proteinExistence type="predicted"/>
<sequence length="97" mass="11008">MLIKAGVDISRLNREIRRSLPRVEAIYDEYLEDFVITSTFEGNHGAGSLHYSNDAYDVRSPNENGVEIYMAIKENLGDSYDVASEGDHIHIEYDPKT</sequence>
<evidence type="ECO:0000313" key="1">
    <source>
        <dbReference type="EMBL" id="QJA49642.1"/>
    </source>
</evidence>
<organism evidence="1">
    <name type="scientific">viral metagenome</name>
    <dbReference type="NCBI Taxonomy" id="1070528"/>
    <lineage>
        <taxon>unclassified sequences</taxon>
        <taxon>metagenomes</taxon>
        <taxon>organismal metagenomes</taxon>
    </lineage>
</organism>
<dbReference type="AlphaFoldDB" id="A0A6H1ZQA2"/>
<protein>
    <recommendedName>
        <fullName evidence="3">Peptidase</fullName>
    </recommendedName>
</protein>
<accession>A0A6H1ZQA2</accession>
<dbReference type="EMBL" id="MT144146">
    <property type="protein sequence ID" value="QJA49642.1"/>
    <property type="molecule type" value="Genomic_DNA"/>
</dbReference>
<evidence type="ECO:0008006" key="3">
    <source>
        <dbReference type="Google" id="ProtNLM"/>
    </source>
</evidence>
<dbReference type="EMBL" id="MT144770">
    <property type="protein sequence ID" value="QJH99134.1"/>
    <property type="molecule type" value="Genomic_DNA"/>
</dbReference>